<dbReference type="PANTHER" id="PTHR13954:SF6">
    <property type="entry name" value="NON-SPECIFIC SERINE_THREONINE PROTEIN KINASE"/>
    <property type="match status" value="1"/>
</dbReference>
<keyword evidence="1" id="KW-0732">Signal</keyword>
<dbReference type="AlphaFoldDB" id="R7UIA8"/>
<dbReference type="PROSITE" id="PS51392">
    <property type="entry name" value="KEN"/>
    <property type="match status" value="1"/>
</dbReference>
<dbReference type="EnsemblMetazoa" id="CapteT1524">
    <property type="protein sequence ID" value="CapteP1524"/>
    <property type="gene ID" value="CapteG1524"/>
</dbReference>
<dbReference type="GO" id="GO:0051082">
    <property type="term" value="F:unfolded protein binding"/>
    <property type="evidence" value="ECO:0007669"/>
    <property type="project" value="TreeGrafter"/>
</dbReference>
<evidence type="ECO:0000313" key="8">
    <source>
        <dbReference type="EMBL" id="ELU05838.1"/>
    </source>
</evidence>
<dbReference type="PROSITE" id="PS50011">
    <property type="entry name" value="PROTEIN_KINASE_DOM"/>
    <property type="match status" value="1"/>
</dbReference>
<dbReference type="STRING" id="283909.R7UIA8"/>
<evidence type="ECO:0000256" key="1">
    <source>
        <dbReference type="ARBA" id="ARBA00022729"/>
    </source>
</evidence>
<dbReference type="GO" id="GO:0005524">
    <property type="term" value="F:ATP binding"/>
    <property type="evidence" value="ECO:0007669"/>
    <property type="project" value="UniProtKB-KW"/>
</dbReference>
<dbReference type="GO" id="GO:0004521">
    <property type="term" value="F:RNA endonuclease activity"/>
    <property type="evidence" value="ECO:0007669"/>
    <property type="project" value="InterPro"/>
</dbReference>
<dbReference type="OrthoDB" id="6140131at2759"/>
<gene>
    <name evidence="8" type="ORF">CAPTEDRAFT_1524</name>
</gene>
<reference evidence="9" key="3">
    <citation type="submission" date="2015-06" db="UniProtKB">
        <authorList>
            <consortium name="EnsemblMetazoa"/>
        </authorList>
    </citation>
    <scope>IDENTIFICATION</scope>
</reference>
<dbReference type="Gene3D" id="1.10.510.10">
    <property type="entry name" value="Transferase(Phosphotransferase) domain 1"/>
    <property type="match status" value="1"/>
</dbReference>
<reference evidence="10" key="1">
    <citation type="submission" date="2012-12" db="EMBL/GenBank/DDBJ databases">
        <authorList>
            <person name="Hellsten U."/>
            <person name="Grimwood J."/>
            <person name="Chapman J.A."/>
            <person name="Shapiro H."/>
            <person name="Aerts A."/>
            <person name="Otillar R.P."/>
            <person name="Terry A.Y."/>
            <person name="Boore J.L."/>
            <person name="Simakov O."/>
            <person name="Marletaz F."/>
            <person name="Cho S.-J."/>
            <person name="Edsinger-Gonzales E."/>
            <person name="Havlak P."/>
            <person name="Kuo D.-H."/>
            <person name="Larsson T."/>
            <person name="Lv J."/>
            <person name="Arendt D."/>
            <person name="Savage R."/>
            <person name="Osoegawa K."/>
            <person name="de Jong P."/>
            <person name="Lindberg D.R."/>
            <person name="Seaver E.C."/>
            <person name="Weisblat D.A."/>
            <person name="Putnam N.H."/>
            <person name="Grigoriev I.V."/>
            <person name="Rokhsar D.S."/>
        </authorList>
    </citation>
    <scope>NUCLEOTIDE SEQUENCE</scope>
    <source>
        <strain evidence="10">I ESC-2004</strain>
    </source>
</reference>
<evidence type="ECO:0000256" key="4">
    <source>
        <dbReference type="ARBA" id="ARBA00047899"/>
    </source>
</evidence>
<dbReference type="InterPro" id="IPR008271">
    <property type="entry name" value="Ser/Thr_kinase_AS"/>
</dbReference>
<feature type="domain" description="Protein kinase" evidence="6">
    <location>
        <begin position="1"/>
        <end position="156"/>
    </location>
</feature>
<dbReference type="InterPro" id="IPR010513">
    <property type="entry name" value="KEN_dom"/>
</dbReference>
<evidence type="ECO:0000256" key="5">
    <source>
        <dbReference type="ARBA" id="ARBA00048679"/>
    </source>
</evidence>
<name>R7UIA8_CAPTE</name>
<keyword evidence="2" id="KW-0547">Nucleotide-binding</keyword>
<sequence length="293" mass="33629">MSGLAHLHSLGIVHRDVKPHNVLISLPDSKGEVRAMISDFGLCKKLAAGRYSFSCRSGAAGTEGWIAPEMLDENLRTTCAVDIFSAGCLFFYVVSGGKHPFGDNLRRQANILCGEHDLDKIGQPEHILVRELISGMLRTDPGQRPCAQEVLKHPFFWIKEKQLGFFQDVSDRIEKETAQDIVVQRLEAQGTSVVKFDWRMHITPELQQDLRKYRSYKGSSVRDLLRAMRNKKHHYRELPDEVQQSLGHIPDQFVQYFTSRFPHLLLHVYRAMECCAQERVFHQYYHLSTTPHS</sequence>
<comment type="catalytic activity">
    <reaction evidence="4">
        <text>L-threonyl-[protein] + ATP = O-phospho-L-threonyl-[protein] + ADP + H(+)</text>
        <dbReference type="Rhea" id="RHEA:46608"/>
        <dbReference type="Rhea" id="RHEA-COMP:11060"/>
        <dbReference type="Rhea" id="RHEA-COMP:11605"/>
        <dbReference type="ChEBI" id="CHEBI:15378"/>
        <dbReference type="ChEBI" id="CHEBI:30013"/>
        <dbReference type="ChEBI" id="CHEBI:30616"/>
        <dbReference type="ChEBI" id="CHEBI:61977"/>
        <dbReference type="ChEBI" id="CHEBI:456216"/>
        <dbReference type="EC" id="2.7.11.1"/>
    </reaction>
</comment>
<dbReference type="EMBL" id="KB301197">
    <property type="protein sequence ID" value="ELU05838.1"/>
    <property type="molecule type" value="Genomic_DNA"/>
</dbReference>
<dbReference type="SMART" id="SM00580">
    <property type="entry name" value="PUG"/>
    <property type="match status" value="1"/>
</dbReference>
<dbReference type="EMBL" id="AMQN01007703">
    <property type="status" value="NOT_ANNOTATED_CDS"/>
    <property type="molecule type" value="Genomic_DNA"/>
</dbReference>
<dbReference type="GO" id="GO:1990604">
    <property type="term" value="C:IRE1-TRAF2-ASK1 complex"/>
    <property type="evidence" value="ECO:0007669"/>
    <property type="project" value="TreeGrafter"/>
</dbReference>
<feature type="domain" description="KEN" evidence="7">
    <location>
        <begin position="159"/>
        <end position="287"/>
    </location>
</feature>
<evidence type="ECO:0000256" key="3">
    <source>
        <dbReference type="ARBA" id="ARBA00022840"/>
    </source>
</evidence>
<dbReference type="GO" id="GO:0006397">
    <property type="term" value="P:mRNA processing"/>
    <property type="evidence" value="ECO:0007669"/>
    <property type="project" value="InterPro"/>
</dbReference>
<keyword evidence="10" id="KW-1185">Reference proteome</keyword>
<dbReference type="CDD" id="cd10422">
    <property type="entry name" value="RNase_Ire1"/>
    <property type="match status" value="1"/>
</dbReference>
<evidence type="ECO:0000259" key="7">
    <source>
        <dbReference type="PROSITE" id="PS51392"/>
    </source>
</evidence>
<dbReference type="Proteomes" id="UP000014760">
    <property type="component" value="Unassembled WGS sequence"/>
</dbReference>
<evidence type="ECO:0000313" key="10">
    <source>
        <dbReference type="Proteomes" id="UP000014760"/>
    </source>
</evidence>
<dbReference type="InterPro" id="IPR045133">
    <property type="entry name" value="IRE1/2-like"/>
</dbReference>
<dbReference type="SMART" id="SM00220">
    <property type="entry name" value="S_TKc"/>
    <property type="match status" value="1"/>
</dbReference>
<comment type="catalytic activity">
    <reaction evidence="5">
        <text>L-seryl-[protein] + ATP = O-phospho-L-seryl-[protein] + ADP + H(+)</text>
        <dbReference type="Rhea" id="RHEA:17989"/>
        <dbReference type="Rhea" id="RHEA-COMP:9863"/>
        <dbReference type="Rhea" id="RHEA-COMP:11604"/>
        <dbReference type="ChEBI" id="CHEBI:15378"/>
        <dbReference type="ChEBI" id="CHEBI:29999"/>
        <dbReference type="ChEBI" id="CHEBI:30616"/>
        <dbReference type="ChEBI" id="CHEBI:83421"/>
        <dbReference type="ChEBI" id="CHEBI:456216"/>
        <dbReference type="EC" id="2.7.11.1"/>
    </reaction>
</comment>
<dbReference type="InterPro" id="IPR000719">
    <property type="entry name" value="Prot_kinase_dom"/>
</dbReference>
<proteinExistence type="predicted"/>
<dbReference type="GO" id="GO:0036498">
    <property type="term" value="P:IRE1-mediated unfolded protein response"/>
    <property type="evidence" value="ECO:0007669"/>
    <property type="project" value="TreeGrafter"/>
</dbReference>
<dbReference type="HOGENOM" id="CLU_004875_0_1_1"/>
<dbReference type="InterPro" id="IPR038357">
    <property type="entry name" value="KEN_sf"/>
</dbReference>
<dbReference type="Pfam" id="PF00069">
    <property type="entry name" value="Pkinase"/>
    <property type="match status" value="1"/>
</dbReference>
<evidence type="ECO:0000259" key="6">
    <source>
        <dbReference type="PROSITE" id="PS50011"/>
    </source>
</evidence>
<reference evidence="8 10" key="2">
    <citation type="journal article" date="2013" name="Nature">
        <title>Insights into bilaterian evolution from three spiralian genomes.</title>
        <authorList>
            <person name="Simakov O."/>
            <person name="Marletaz F."/>
            <person name="Cho S.J."/>
            <person name="Edsinger-Gonzales E."/>
            <person name="Havlak P."/>
            <person name="Hellsten U."/>
            <person name="Kuo D.H."/>
            <person name="Larsson T."/>
            <person name="Lv J."/>
            <person name="Arendt D."/>
            <person name="Savage R."/>
            <person name="Osoegawa K."/>
            <person name="de Jong P."/>
            <person name="Grimwood J."/>
            <person name="Chapman J.A."/>
            <person name="Shapiro H."/>
            <person name="Aerts A."/>
            <person name="Otillar R.P."/>
            <person name="Terry A.Y."/>
            <person name="Boore J.L."/>
            <person name="Grigoriev I.V."/>
            <person name="Lindberg D.R."/>
            <person name="Seaver E.C."/>
            <person name="Weisblat D.A."/>
            <person name="Putnam N.H."/>
            <person name="Rokhsar D.S."/>
        </authorList>
    </citation>
    <scope>NUCLEOTIDE SEQUENCE</scope>
    <source>
        <strain evidence="8 10">I ESC-2004</strain>
    </source>
</reference>
<dbReference type="GO" id="GO:0070059">
    <property type="term" value="P:intrinsic apoptotic signaling pathway in response to endoplasmic reticulum stress"/>
    <property type="evidence" value="ECO:0007669"/>
    <property type="project" value="TreeGrafter"/>
</dbReference>
<protein>
    <submittedName>
        <fullName evidence="8 9">Uncharacterized protein</fullName>
    </submittedName>
</protein>
<dbReference type="InterPro" id="IPR011009">
    <property type="entry name" value="Kinase-like_dom_sf"/>
</dbReference>
<dbReference type="PROSITE" id="PS00108">
    <property type="entry name" value="PROTEIN_KINASE_ST"/>
    <property type="match status" value="1"/>
</dbReference>
<accession>R7UIA8</accession>
<evidence type="ECO:0000256" key="2">
    <source>
        <dbReference type="ARBA" id="ARBA00022741"/>
    </source>
</evidence>
<evidence type="ECO:0000313" key="9">
    <source>
        <dbReference type="EnsemblMetazoa" id="CapteP1524"/>
    </source>
</evidence>
<dbReference type="FunFam" id="1.20.1440.180:FF:000001">
    <property type="entry name" value="Serine/threonine-protein kinase/endoribonuclease IRE1"/>
    <property type="match status" value="1"/>
</dbReference>
<dbReference type="OMA" id="DYTRVWD"/>
<dbReference type="GO" id="GO:0004674">
    <property type="term" value="F:protein serine/threonine kinase activity"/>
    <property type="evidence" value="ECO:0007669"/>
    <property type="project" value="UniProtKB-EC"/>
</dbReference>
<dbReference type="PANTHER" id="PTHR13954">
    <property type="entry name" value="IRE1-RELATED"/>
    <property type="match status" value="1"/>
</dbReference>
<dbReference type="Gene3D" id="1.20.1440.180">
    <property type="entry name" value="KEN domain"/>
    <property type="match status" value="1"/>
</dbReference>
<keyword evidence="3" id="KW-0067">ATP-binding</keyword>
<organism evidence="8">
    <name type="scientific">Capitella teleta</name>
    <name type="common">Polychaete worm</name>
    <dbReference type="NCBI Taxonomy" id="283909"/>
    <lineage>
        <taxon>Eukaryota</taxon>
        <taxon>Metazoa</taxon>
        <taxon>Spiralia</taxon>
        <taxon>Lophotrochozoa</taxon>
        <taxon>Annelida</taxon>
        <taxon>Polychaeta</taxon>
        <taxon>Sedentaria</taxon>
        <taxon>Scolecida</taxon>
        <taxon>Capitellidae</taxon>
        <taxon>Capitella</taxon>
    </lineage>
</organism>
<dbReference type="Pfam" id="PF06479">
    <property type="entry name" value="Ribonuc_2-5A"/>
    <property type="match status" value="1"/>
</dbReference>
<dbReference type="SUPFAM" id="SSF56112">
    <property type="entry name" value="Protein kinase-like (PK-like)"/>
    <property type="match status" value="1"/>
</dbReference>